<evidence type="ECO:0000313" key="3">
    <source>
        <dbReference type="Proteomes" id="UP000540412"/>
    </source>
</evidence>
<organism evidence="2 3">
    <name type="scientific">Nocardia transvalensis</name>
    <dbReference type="NCBI Taxonomy" id="37333"/>
    <lineage>
        <taxon>Bacteria</taxon>
        <taxon>Bacillati</taxon>
        <taxon>Actinomycetota</taxon>
        <taxon>Actinomycetes</taxon>
        <taxon>Mycobacteriales</taxon>
        <taxon>Nocardiaceae</taxon>
        <taxon>Nocardia</taxon>
    </lineage>
</organism>
<keyword evidence="1" id="KW-0472">Membrane</keyword>
<protein>
    <recommendedName>
        <fullName evidence="4">FAR-17a/AIG1-like protein</fullName>
    </recommendedName>
</protein>
<feature type="transmembrane region" description="Helical" evidence="1">
    <location>
        <begin position="31"/>
        <end position="53"/>
    </location>
</feature>
<reference evidence="2 3" key="1">
    <citation type="submission" date="2020-08" db="EMBL/GenBank/DDBJ databases">
        <title>Sequencing the genomes of 1000 actinobacteria strains.</title>
        <authorList>
            <person name="Klenk H.-P."/>
        </authorList>
    </citation>
    <scope>NUCLEOTIDE SEQUENCE [LARGE SCALE GENOMIC DNA]</scope>
    <source>
        <strain evidence="2 3">DSM 43582</strain>
    </source>
</reference>
<gene>
    <name evidence="2" type="ORF">BJY24_005399</name>
</gene>
<keyword evidence="3" id="KW-1185">Reference proteome</keyword>
<keyword evidence="1" id="KW-0812">Transmembrane</keyword>
<dbReference type="AlphaFoldDB" id="A0A7W9UKN3"/>
<accession>A0A7W9UKN3</accession>
<dbReference type="RefSeq" id="WP_040754342.1">
    <property type="nucleotide sequence ID" value="NZ_JACHIT010000002.1"/>
</dbReference>
<feature type="transmembrane region" description="Helical" evidence="1">
    <location>
        <begin position="135"/>
        <end position="157"/>
    </location>
</feature>
<feature type="transmembrane region" description="Helical" evidence="1">
    <location>
        <begin position="65"/>
        <end position="84"/>
    </location>
</feature>
<keyword evidence="1" id="KW-1133">Transmembrane helix</keyword>
<sequence>MQVRIRAALAWRGLIALSAWSGLVTGDSSLVYFTVQSNVAALAYYLGAVYWMSRRATTDAPAPRLRGAIVLYMTITGLVAHLVLEHGANPLPGLVSGPGLLNDWSKFLLHYLTPLLVIADWLTLGPRNASRWRDIPLWLSFPVCYAAVVLARGALFPDFPHRYPYPFLDPTGGYDRVLAGIADLTVEFVVLAALVVAADRAATRLHHRRREPAPAPAE</sequence>
<name>A0A7W9UKN3_9NOCA</name>
<feature type="transmembrane region" description="Helical" evidence="1">
    <location>
        <begin position="104"/>
        <end position="123"/>
    </location>
</feature>
<comment type="caution">
    <text evidence="2">The sequence shown here is derived from an EMBL/GenBank/DDBJ whole genome shotgun (WGS) entry which is preliminary data.</text>
</comment>
<dbReference type="InterPro" id="IPR049713">
    <property type="entry name" value="Pr6Pr-like"/>
</dbReference>
<proteinExistence type="predicted"/>
<dbReference type="NCBIfam" id="NF038065">
    <property type="entry name" value="Pr6Pr"/>
    <property type="match status" value="1"/>
</dbReference>
<dbReference type="Proteomes" id="UP000540412">
    <property type="component" value="Unassembled WGS sequence"/>
</dbReference>
<evidence type="ECO:0008006" key="4">
    <source>
        <dbReference type="Google" id="ProtNLM"/>
    </source>
</evidence>
<evidence type="ECO:0000256" key="1">
    <source>
        <dbReference type="SAM" id="Phobius"/>
    </source>
</evidence>
<dbReference type="EMBL" id="JACHIT010000002">
    <property type="protein sequence ID" value="MBB5916487.1"/>
    <property type="molecule type" value="Genomic_DNA"/>
</dbReference>
<evidence type="ECO:0000313" key="2">
    <source>
        <dbReference type="EMBL" id="MBB5916487.1"/>
    </source>
</evidence>
<feature type="transmembrane region" description="Helical" evidence="1">
    <location>
        <begin position="177"/>
        <end position="198"/>
    </location>
</feature>